<dbReference type="InterPro" id="IPR036641">
    <property type="entry name" value="HPT_dom_sf"/>
</dbReference>
<dbReference type="InterPro" id="IPR009057">
    <property type="entry name" value="Homeodomain-like_sf"/>
</dbReference>
<comment type="domain">
    <text evidence="4">Histidine-containing phosphotransfer domain (HPt) contains an active histidine that mediates the phosphotransfer.</text>
</comment>
<feature type="compositionally biased region" description="Polar residues" evidence="5">
    <location>
        <begin position="246"/>
        <end position="255"/>
    </location>
</feature>
<accession>A0AAN8W972</accession>
<comment type="caution">
    <text evidence="7">The sequence shown here is derived from an EMBL/GenBank/DDBJ whole genome shotgun (WGS) entry which is preliminary data.</text>
</comment>
<reference evidence="7 8" key="1">
    <citation type="submission" date="2023-12" db="EMBL/GenBank/DDBJ databases">
        <title>A high-quality genome assembly for Dillenia turbinata (Dilleniales).</title>
        <authorList>
            <person name="Chanderbali A."/>
        </authorList>
    </citation>
    <scope>NUCLEOTIDE SEQUENCE [LARGE SCALE GENOMIC DNA]</scope>
    <source>
        <strain evidence="7">LSX21</strain>
        <tissue evidence="7">Leaf</tissue>
    </source>
</reference>
<keyword evidence="1 4" id="KW-0902">Two-component regulatory system</keyword>
<comment type="function">
    <text evidence="4">Functions as a two-component phosphorelay mediators between cytokinin sensor histidine kinases and response regulators (B-type ARRs). Plays an important role in propagating cytokinin signal transduction.</text>
</comment>
<dbReference type="GO" id="GO:0005829">
    <property type="term" value="C:cytosol"/>
    <property type="evidence" value="ECO:0007669"/>
    <property type="project" value="UniProtKB-SubCell"/>
</dbReference>
<evidence type="ECO:0000256" key="2">
    <source>
        <dbReference type="PROSITE-ProRule" id="PRU00108"/>
    </source>
</evidence>
<dbReference type="GO" id="GO:0043424">
    <property type="term" value="F:protein histidine kinase binding"/>
    <property type="evidence" value="ECO:0007669"/>
    <property type="project" value="UniProtKB-UniRule"/>
</dbReference>
<dbReference type="InterPro" id="IPR045871">
    <property type="entry name" value="AHP1-5/YPD1"/>
</dbReference>
<evidence type="ECO:0000256" key="3">
    <source>
        <dbReference type="RuleBase" id="RU000682"/>
    </source>
</evidence>
<feature type="domain" description="Homeobox" evidence="6">
    <location>
        <begin position="177"/>
        <end position="224"/>
    </location>
</feature>
<dbReference type="InterPro" id="IPR001356">
    <property type="entry name" value="HD"/>
</dbReference>
<dbReference type="AlphaFoldDB" id="A0AAN8W972"/>
<protein>
    <recommendedName>
        <fullName evidence="4">Histidine-containing phosphotransfer protein</fullName>
    </recommendedName>
</protein>
<dbReference type="GO" id="GO:0000160">
    <property type="term" value="P:phosphorelay signal transduction system"/>
    <property type="evidence" value="ECO:0007669"/>
    <property type="project" value="UniProtKB-UniRule"/>
</dbReference>
<dbReference type="PROSITE" id="PS50071">
    <property type="entry name" value="HOMEOBOX_2"/>
    <property type="match status" value="1"/>
</dbReference>
<dbReference type="GO" id="GO:0009736">
    <property type="term" value="P:cytokinin-activated signaling pathway"/>
    <property type="evidence" value="ECO:0007669"/>
    <property type="project" value="UniProtKB-KW"/>
</dbReference>
<keyword evidence="2 3" id="KW-0539">Nucleus</keyword>
<keyword evidence="4" id="KW-0932">Cytokinin signaling pathway</keyword>
<dbReference type="Proteomes" id="UP001370490">
    <property type="component" value="Unassembled WGS sequence"/>
</dbReference>
<evidence type="ECO:0000313" key="8">
    <source>
        <dbReference type="Proteomes" id="UP001370490"/>
    </source>
</evidence>
<dbReference type="SMART" id="SM00389">
    <property type="entry name" value="HOX"/>
    <property type="match status" value="1"/>
</dbReference>
<dbReference type="GO" id="GO:0003677">
    <property type="term" value="F:DNA binding"/>
    <property type="evidence" value="ECO:0007669"/>
    <property type="project" value="UniProtKB-UniRule"/>
</dbReference>
<feature type="region of interest" description="Disordered" evidence="5">
    <location>
        <begin position="240"/>
        <end position="273"/>
    </location>
</feature>
<gene>
    <name evidence="7" type="ORF">RJ641_025119</name>
</gene>
<sequence>MDLIEYRTKLVESLYRETAVILMRNHGISLYVGVVKLCLFTAFKSWVSFRPENSLEILDYQFGQVMAFQDENDPNFVVDVTSIFCEDAQRTIHELSLLLNQPVVDFGAMEARLQKLRGGSLSIGAHRVNLATVEFLLAAQASNREGCLHALNKLMIEYQIVHAKFEIIVQIEQKIKQYEMQKMEIAHDKYPAHEAMEDYALELQLTYKQVRGWFVERRRKDKREGLVLARRANLPKLHGDGGESSCLDSACNSPGRSPPNAQMPATLRATDQRKKKQILLQNPLTPDYILKKIFQKDGPPLGIDFDSLPSKGFSNSSGSECAPKRIRVIETDCMGPLRGVDPAVAVPNETCVPMKKHSMGKRLMTVWRATNPNGGDFPTGLRFAGREQTIQERKLRQRRPVIVCQLLCDSYKLLTWLFFNIKYVINFLQVG</sequence>
<dbReference type="PANTHER" id="PTHR28242:SF30">
    <property type="entry name" value="HISTIDINE-CONTAINING PHOSPHOTRANSFER PROTEIN 2"/>
    <property type="match status" value="1"/>
</dbReference>
<dbReference type="GO" id="GO:0005634">
    <property type="term" value="C:nucleus"/>
    <property type="evidence" value="ECO:0007669"/>
    <property type="project" value="UniProtKB-SubCell"/>
</dbReference>
<name>A0AAN8W972_9MAGN</name>
<keyword evidence="8" id="KW-1185">Reference proteome</keyword>
<dbReference type="CDD" id="cd00086">
    <property type="entry name" value="homeodomain"/>
    <property type="match status" value="1"/>
</dbReference>
<dbReference type="Gene3D" id="1.20.120.160">
    <property type="entry name" value="HPT domain"/>
    <property type="match status" value="1"/>
</dbReference>
<organism evidence="7 8">
    <name type="scientific">Dillenia turbinata</name>
    <dbReference type="NCBI Taxonomy" id="194707"/>
    <lineage>
        <taxon>Eukaryota</taxon>
        <taxon>Viridiplantae</taxon>
        <taxon>Streptophyta</taxon>
        <taxon>Embryophyta</taxon>
        <taxon>Tracheophyta</taxon>
        <taxon>Spermatophyta</taxon>
        <taxon>Magnoliopsida</taxon>
        <taxon>eudicotyledons</taxon>
        <taxon>Gunneridae</taxon>
        <taxon>Pentapetalae</taxon>
        <taxon>Dilleniales</taxon>
        <taxon>Dilleniaceae</taxon>
        <taxon>Dillenia</taxon>
    </lineage>
</organism>
<keyword evidence="2 3" id="KW-0238">DNA-binding</keyword>
<dbReference type="GO" id="GO:0009927">
    <property type="term" value="F:histidine phosphotransfer kinase activity"/>
    <property type="evidence" value="ECO:0007669"/>
    <property type="project" value="UniProtKB-UniRule"/>
</dbReference>
<proteinExistence type="predicted"/>
<evidence type="ECO:0000256" key="5">
    <source>
        <dbReference type="SAM" id="MobiDB-lite"/>
    </source>
</evidence>
<dbReference type="Gene3D" id="1.10.10.60">
    <property type="entry name" value="Homeodomain-like"/>
    <property type="match status" value="1"/>
</dbReference>
<feature type="DNA-binding region" description="Homeobox" evidence="2">
    <location>
        <begin position="179"/>
        <end position="225"/>
    </location>
</feature>
<dbReference type="SUPFAM" id="SSF47226">
    <property type="entry name" value="Histidine-containing phosphotransfer domain, HPT domain"/>
    <property type="match status" value="1"/>
</dbReference>
<comment type="subcellular location">
    <subcellularLocation>
        <location evidence="4">Cytoplasm</location>
        <location evidence="4">Cytosol</location>
    </subcellularLocation>
    <subcellularLocation>
        <location evidence="4">Nucleus</location>
    </subcellularLocation>
</comment>
<keyword evidence="2 3" id="KW-0371">Homeobox</keyword>
<evidence type="ECO:0000259" key="6">
    <source>
        <dbReference type="PROSITE" id="PS50071"/>
    </source>
</evidence>
<evidence type="ECO:0000256" key="4">
    <source>
        <dbReference type="RuleBase" id="RU369004"/>
    </source>
</evidence>
<dbReference type="EMBL" id="JBAMMX010000003">
    <property type="protein sequence ID" value="KAK6944017.1"/>
    <property type="molecule type" value="Genomic_DNA"/>
</dbReference>
<dbReference type="SUPFAM" id="SSF46689">
    <property type="entry name" value="Homeodomain-like"/>
    <property type="match status" value="1"/>
</dbReference>
<dbReference type="PANTHER" id="PTHR28242">
    <property type="entry name" value="PHOSPHORELAY INTERMEDIATE PROTEIN YPD1"/>
    <property type="match status" value="1"/>
</dbReference>
<evidence type="ECO:0000256" key="1">
    <source>
        <dbReference type="ARBA" id="ARBA00023012"/>
    </source>
</evidence>
<evidence type="ECO:0000313" key="7">
    <source>
        <dbReference type="EMBL" id="KAK6944017.1"/>
    </source>
</evidence>
<dbReference type="Pfam" id="PF00046">
    <property type="entry name" value="Homeodomain"/>
    <property type="match status" value="1"/>
</dbReference>